<dbReference type="Proteomes" id="UP000243348">
    <property type="component" value="Nucleomorph 2"/>
</dbReference>
<keyword evidence="2" id="KW-0812">Transmembrane</keyword>
<dbReference type="EMBL" id="CP003681">
    <property type="protein sequence ID" value="AFP65489.1"/>
    <property type="molecule type" value="Genomic_DNA"/>
</dbReference>
<evidence type="ECO:0000256" key="2">
    <source>
        <dbReference type="SAM" id="Phobius"/>
    </source>
</evidence>
<organism evidence="3 4">
    <name type="scientific">Chroomonas mesostigmatica CCMP1168</name>
    <dbReference type="NCBI Taxonomy" id="1195612"/>
    <lineage>
        <taxon>Eukaryota</taxon>
        <taxon>Cryptophyceae</taxon>
        <taxon>Pyrenomonadales</taxon>
        <taxon>Chroomonadaceae</taxon>
        <taxon>Chroomonas</taxon>
    </lineage>
</organism>
<proteinExistence type="predicted"/>
<reference evidence="3 4" key="1">
    <citation type="journal article" date="2012" name="Genome Biol. Evol.">
        <title>Nucleomorph genome sequence of the cryptophyte alga Chroomonas mesostigmatica CCMP1168 reveals lineage-specific gene loss and genome complexity.</title>
        <authorList>
            <person name="Moore C.E."/>
            <person name="Curtis B."/>
            <person name="Mills T."/>
            <person name="Tanifuji G."/>
            <person name="Archibald J.M."/>
        </authorList>
    </citation>
    <scope>NUCLEOTIDE SEQUENCE [LARGE SCALE GENOMIC DNA]</scope>
    <source>
        <strain evidence="3 4">CCMP1168</strain>
    </source>
</reference>
<evidence type="ECO:0000313" key="4">
    <source>
        <dbReference type="Proteomes" id="UP000243348"/>
    </source>
</evidence>
<keyword evidence="1" id="KW-0175">Coiled coil</keyword>
<feature type="transmembrane region" description="Helical" evidence="2">
    <location>
        <begin position="6"/>
        <end position="26"/>
    </location>
</feature>
<geneLocation type="nucleomorph" evidence="3"/>
<evidence type="ECO:0000313" key="3">
    <source>
        <dbReference type="EMBL" id="AFP65489.1"/>
    </source>
</evidence>
<accession>J7G371</accession>
<feature type="transmembrane region" description="Helical" evidence="2">
    <location>
        <begin position="251"/>
        <end position="272"/>
    </location>
</feature>
<name>J7G371_9CRYP</name>
<keyword evidence="3" id="KW-0542">Nucleomorph</keyword>
<protein>
    <submittedName>
        <fullName evidence="3">Uncharacterized protein</fullName>
    </submittedName>
</protein>
<evidence type="ECO:0000256" key="1">
    <source>
        <dbReference type="SAM" id="Coils"/>
    </source>
</evidence>
<feature type="coiled-coil region" evidence="1">
    <location>
        <begin position="301"/>
        <end position="328"/>
    </location>
</feature>
<dbReference type="AlphaFoldDB" id="J7G371"/>
<keyword evidence="2" id="KW-0472">Membrane</keyword>
<keyword evidence="2" id="KW-1133">Transmembrane helix</keyword>
<sequence length="367" mass="44788">METVSFGNFSKIFFYYYVLILGFFFWKKKLFLIRNMKIIFIEKFFCDIGFKIFKEYFHKILAQKYKKNFLCIYFKVIIKIKKKVFQKFTKFSNFMFDKKKIQEKNSLDFGLYFSSRKFLKKNKYGLVNENNNDFFFKNFSKIKTYFKIECFLCRQISKKKELVDVNCIYYQKKINLKNSSAIINSKLSTFHKCIACNHYSKTFHTNLIFDWKVVWIKSAFKKEKNCMKFNILFFIVSFWKDKTEKLRLNKILLCSGMTYFCFLFCHNVSFFLPRLSSREVFSKIKEKLKKKCVLIKCRKTNILIENSIKHLRKKLKKLNLKKKKLKKFNKLFSFFKNQKKIKKTQLLFFFSLNNLLLSTKINYFKII</sequence>
<gene>
    <name evidence="3" type="ORF">CMESO_321</name>
</gene>